<dbReference type="EMBL" id="CP136896">
    <property type="protein sequence ID" value="WOL14229.1"/>
    <property type="molecule type" value="Genomic_DNA"/>
</dbReference>
<proteinExistence type="predicted"/>
<sequence>MDIVSIKEIFSTSSVYRILNYRGIKDPTTSFIWQPLCPSNISIFNWLPLRKKLHTKDRLSRNGIQVEPTCPLCSSEAETRDHLFLHCSFTRNGWDRMLAFASLVPFSLSYRPWECRSQDSRRVKLLKFKAIMIWR</sequence>
<evidence type="ECO:0000259" key="1">
    <source>
        <dbReference type="Pfam" id="PF13966"/>
    </source>
</evidence>
<evidence type="ECO:0000313" key="3">
    <source>
        <dbReference type="Proteomes" id="UP001327560"/>
    </source>
</evidence>
<dbReference type="Pfam" id="PF13966">
    <property type="entry name" value="zf-RVT"/>
    <property type="match status" value="1"/>
</dbReference>
<gene>
    <name evidence="2" type="ORF">Cni_G23009</name>
</gene>
<feature type="domain" description="Reverse transcriptase zinc-binding" evidence="1">
    <location>
        <begin position="10"/>
        <end position="94"/>
    </location>
</feature>
<protein>
    <recommendedName>
        <fullName evidence="1">Reverse transcriptase zinc-binding domain-containing protein</fullName>
    </recommendedName>
</protein>
<evidence type="ECO:0000313" key="2">
    <source>
        <dbReference type="EMBL" id="WOL14229.1"/>
    </source>
</evidence>
<dbReference type="AlphaFoldDB" id="A0AAQ3KSU4"/>
<dbReference type="Proteomes" id="UP001327560">
    <property type="component" value="Chromosome 7"/>
</dbReference>
<dbReference type="InterPro" id="IPR026960">
    <property type="entry name" value="RVT-Znf"/>
</dbReference>
<reference evidence="2 3" key="1">
    <citation type="submission" date="2023-10" db="EMBL/GenBank/DDBJ databases">
        <title>Chromosome-scale genome assembly provides insights into flower coloration mechanisms of Canna indica.</title>
        <authorList>
            <person name="Li C."/>
        </authorList>
    </citation>
    <scope>NUCLEOTIDE SEQUENCE [LARGE SCALE GENOMIC DNA]</scope>
    <source>
        <tissue evidence="2">Flower</tissue>
    </source>
</reference>
<organism evidence="2 3">
    <name type="scientific">Canna indica</name>
    <name type="common">Indian-shot</name>
    <dbReference type="NCBI Taxonomy" id="4628"/>
    <lineage>
        <taxon>Eukaryota</taxon>
        <taxon>Viridiplantae</taxon>
        <taxon>Streptophyta</taxon>
        <taxon>Embryophyta</taxon>
        <taxon>Tracheophyta</taxon>
        <taxon>Spermatophyta</taxon>
        <taxon>Magnoliopsida</taxon>
        <taxon>Liliopsida</taxon>
        <taxon>Zingiberales</taxon>
        <taxon>Cannaceae</taxon>
        <taxon>Canna</taxon>
    </lineage>
</organism>
<keyword evidence="3" id="KW-1185">Reference proteome</keyword>
<name>A0AAQ3KSU4_9LILI</name>
<accession>A0AAQ3KSU4</accession>